<evidence type="ECO:0000256" key="1">
    <source>
        <dbReference type="SAM" id="SignalP"/>
    </source>
</evidence>
<feature type="chain" id="PRO_5045392683" description="Secreted protein" evidence="1">
    <location>
        <begin position="27"/>
        <end position="81"/>
    </location>
</feature>
<accession>A0ABP7YHS0</accession>
<comment type="caution">
    <text evidence="2">The sequence shown here is derived from an EMBL/GenBank/DDBJ whole genome shotgun (WGS) entry which is preliminary data.</text>
</comment>
<feature type="signal peptide" evidence="1">
    <location>
        <begin position="1"/>
        <end position="26"/>
    </location>
</feature>
<evidence type="ECO:0000313" key="3">
    <source>
        <dbReference type="Proteomes" id="UP001500266"/>
    </source>
</evidence>
<reference evidence="3" key="1">
    <citation type="journal article" date="2019" name="Int. J. Syst. Evol. Microbiol.">
        <title>The Global Catalogue of Microorganisms (GCM) 10K type strain sequencing project: providing services to taxonomists for standard genome sequencing and annotation.</title>
        <authorList>
            <consortium name="The Broad Institute Genomics Platform"/>
            <consortium name="The Broad Institute Genome Sequencing Center for Infectious Disease"/>
            <person name="Wu L."/>
            <person name="Ma J."/>
        </authorList>
    </citation>
    <scope>NUCLEOTIDE SEQUENCE [LARGE SCALE GENOMIC DNA]</scope>
    <source>
        <strain evidence="3">JCM 17316</strain>
    </source>
</reference>
<organism evidence="2 3">
    <name type="scientific">Actinomadura keratinilytica</name>
    <dbReference type="NCBI Taxonomy" id="547461"/>
    <lineage>
        <taxon>Bacteria</taxon>
        <taxon>Bacillati</taxon>
        <taxon>Actinomycetota</taxon>
        <taxon>Actinomycetes</taxon>
        <taxon>Streptosporangiales</taxon>
        <taxon>Thermomonosporaceae</taxon>
        <taxon>Actinomadura</taxon>
    </lineage>
</organism>
<dbReference type="RefSeq" id="WP_345019737.1">
    <property type="nucleotide sequence ID" value="NZ_BAABDO010000021.1"/>
</dbReference>
<keyword evidence="1" id="KW-0732">Signal</keyword>
<proteinExistence type="predicted"/>
<protein>
    <recommendedName>
        <fullName evidence="4">Secreted protein</fullName>
    </recommendedName>
</protein>
<dbReference type="Proteomes" id="UP001500266">
    <property type="component" value="Unassembled WGS sequence"/>
</dbReference>
<keyword evidence="3" id="KW-1185">Reference proteome</keyword>
<sequence>MHVIGKVLAGAVLLGAAALVSAPAAAADVVCGCAPSVVVFDNTGADSGSDSILEVDRTLNLNRGPGSAGSDNEGTFTDILP</sequence>
<gene>
    <name evidence="2" type="ORF">GCM10022416_20130</name>
</gene>
<name>A0ABP7YHS0_9ACTN</name>
<dbReference type="EMBL" id="BAABDO010000021">
    <property type="protein sequence ID" value="GAA4136407.1"/>
    <property type="molecule type" value="Genomic_DNA"/>
</dbReference>
<evidence type="ECO:0000313" key="2">
    <source>
        <dbReference type="EMBL" id="GAA4136407.1"/>
    </source>
</evidence>
<evidence type="ECO:0008006" key="4">
    <source>
        <dbReference type="Google" id="ProtNLM"/>
    </source>
</evidence>